<evidence type="ECO:0000313" key="8">
    <source>
        <dbReference type="Proteomes" id="UP001433071"/>
    </source>
</evidence>
<dbReference type="Gene3D" id="3.20.20.70">
    <property type="entry name" value="Aldolase class I"/>
    <property type="match status" value="1"/>
</dbReference>
<protein>
    <submittedName>
        <fullName evidence="7">Alpha-hydroxy-acid oxidizing protein</fullName>
    </submittedName>
</protein>
<comment type="cofactor">
    <cofactor evidence="1">
        <name>FMN</name>
        <dbReference type="ChEBI" id="CHEBI:58210"/>
    </cofactor>
</comment>
<evidence type="ECO:0000256" key="4">
    <source>
        <dbReference type="ARBA" id="ARBA00023002"/>
    </source>
</evidence>
<evidence type="ECO:0000256" key="1">
    <source>
        <dbReference type="ARBA" id="ARBA00001917"/>
    </source>
</evidence>
<evidence type="ECO:0000313" key="7">
    <source>
        <dbReference type="EMBL" id="MER9405414.1"/>
    </source>
</evidence>
<gene>
    <name evidence="7" type="ORF">NKI36_15355</name>
</gene>
<dbReference type="InterPro" id="IPR000262">
    <property type="entry name" value="FMN-dep_DH"/>
</dbReference>
<keyword evidence="8" id="KW-1185">Reference proteome</keyword>
<dbReference type="Pfam" id="PF01070">
    <property type="entry name" value="FMN_dh"/>
    <property type="match status" value="1"/>
</dbReference>
<keyword evidence="2" id="KW-0285">Flavoprotein</keyword>
<dbReference type="Proteomes" id="UP001433071">
    <property type="component" value="Unassembled WGS sequence"/>
</dbReference>
<evidence type="ECO:0000256" key="3">
    <source>
        <dbReference type="ARBA" id="ARBA00022643"/>
    </source>
</evidence>
<evidence type="ECO:0000256" key="5">
    <source>
        <dbReference type="ARBA" id="ARBA00024042"/>
    </source>
</evidence>
<dbReference type="PROSITE" id="PS51349">
    <property type="entry name" value="FMN_HYDROXY_ACID_DH_2"/>
    <property type="match status" value="1"/>
</dbReference>
<accession>A0ABV1Z0F3</accession>
<name>A0ABV1Z0F3_9HYPH</name>
<dbReference type="EMBL" id="JAMYQB010000011">
    <property type="protein sequence ID" value="MER9405414.1"/>
    <property type="molecule type" value="Genomic_DNA"/>
</dbReference>
<proteinExistence type="inferred from homology"/>
<dbReference type="PIRSF" id="PIRSF000138">
    <property type="entry name" value="Al-hdrx_acd_dh"/>
    <property type="match status" value="1"/>
</dbReference>
<reference evidence="7 8" key="1">
    <citation type="journal article" date="2024" name="Proc. Natl. Acad. Sci. U.S.A.">
        <title>The evolutionary genomics of adaptation to stress in wild rhizobium bacteria.</title>
        <authorList>
            <person name="Kehlet-Delgado H."/>
            <person name="Montoya A.P."/>
            <person name="Jensen K.T."/>
            <person name="Wendlandt C.E."/>
            <person name="Dexheimer C."/>
            <person name="Roberts M."/>
            <person name="Torres Martinez L."/>
            <person name="Friesen M.L."/>
            <person name="Griffitts J.S."/>
            <person name="Porter S.S."/>
        </authorList>
    </citation>
    <scope>NUCLEOTIDE SEQUENCE [LARGE SCALE GENOMIC DNA]</scope>
    <source>
        <strain evidence="7 8">M0641</strain>
    </source>
</reference>
<dbReference type="InterPro" id="IPR037396">
    <property type="entry name" value="FMN_HAD"/>
</dbReference>
<dbReference type="CDD" id="cd02809">
    <property type="entry name" value="alpha_hydroxyacid_oxid_FMN"/>
    <property type="match status" value="1"/>
</dbReference>
<organism evidence="7 8">
    <name type="scientific">Mesorhizobium caraganae</name>
    <dbReference type="NCBI Taxonomy" id="483206"/>
    <lineage>
        <taxon>Bacteria</taxon>
        <taxon>Pseudomonadati</taxon>
        <taxon>Pseudomonadota</taxon>
        <taxon>Alphaproteobacteria</taxon>
        <taxon>Hyphomicrobiales</taxon>
        <taxon>Phyllobacteriaceae</taxon>
        <taxon>Mesorhizobium</taxon>
    </lineage>
</organism>
<dbReference type="InterPro" id="IPR013785">
    <property type="entry name" value="Aldolase_TIM"/>
</dbReference>
<dbReference type="InterPro" id="IPR012133">
    <property type="entry name" value="Alpha-hydoxy_acid_DH_FMN"/>
</dbReference>
<dbReference type="PANTHER" id="PTHR10578:SF107">
    <property type="entry name" value="2-HYDROXYACID OXIDASE 1"/>
    <property type="match status" value="1"/>
</dbReference>
<feature type="domain" description="FMN hydroxy acid dehydrogenase" evidence="6">
    <location>
        <begin position="1"/>
        <end position="378"/>
    </location>
</feature>
<dbReference type="InterPro" id="IPR008259">
    <property type="entry name" value="FMN_hydac_DH_AS"/>
</dbReference>
<keyword evidence="3" id="KW-0288">FMN</keyword>
<evidence type="ECO:0000259" key="6">
    <source>
        <dbReference type="PROSITE" id="PS51349"/>
    </source>
</evidence>
<dbReference type="PANTHER" id="PTHR10578">
    <property type="entry name" value="S -2-HYDROXY-ACID OXIDASE-RELATED"/>
    <property type="match status" value="1"/>
</dbReference>
<dbReference type="RefSeq" id="WP_352558618.1">
    <property type="nucleotide sequence ID" value="NZ_JAMYQB010000011.1"/>
</dbReference>
<dbReference type="NCBIfam" id="NF008398">
    <property type="entry name" value="PRK11197.1"/>
    <property type="match status" value="1"/>
</dbReference>
<comment type="similarity">
    <text evidence="5">Belongs to the FMN-dependent alpha-hydroxy acid dehydrogenase family.</text>
</comment>
<dbReference type="PROSITE" id="PS00557">
    <property type="entry name" value="FMN_HYDROXY_ACID_DH_1"/>
    <property type="match status" value="1"/>
</dbReference>
<sequence length="378" mass="41499">MSDILTIADLKDLARRRVPKMFFDYADSGAWTESTYRANEEDFGKIKFRQRVLVDMSNRSLESTMIGEKVAMPVALAPTGLTGMQHADGEMLAAQAAEEFGVPFTLSTMSICSIEDVASVTKKPFWFQLYVLRDKDFVLNLIDRAKAAKCSALVLTLDLQILGQRHKDIRNGLSAPPKMTLANIVDIAMRPRWLMGIAATPRRTFRNIVGHAKGVGDVSSLGSWTNEQFDPHLSWKDVAWIKERWGGKLILKGILDKEDALMAVKTGADAIVVSNHGGRQLDGASSSIMALEEIADAVGDKIEVHMDGGIRSGQDVLKALCLGAKGTYIGRPFLYGLGAMGKEGVTLALEIIRKEMDITLALCGKRLVTDMGKDQLRR</sequence>
<keyword evidence="4" id="KW-0560">Oxidoreductase</keyword>
<evidence type="ECO:0000256" key="2">
    <source>
        <dbReference type="ARBA" id="ARBA00022630"/>
    </source>
</evidence>
<dbReference type="SUPFAM" id="SSF51395">
    <property type="entry name" value="FMN-linked oxidoreductases"/>
    <property type="match status" value="1"/>
</dbReference>
<comment type="caution">
    <text evidence="7">The sequence shown here is derived from an EMBL/GenBank/DDBJ whole genome shotgun (WGS) entry which is preliminary data.</text>
</comment>